<dbReference type="Gene3D" id="3.90.1720.10">
    <property type="entry name" value="endopeptidase domain like (from Nostoc punctiforme)"/>
    <property type="match status" value="1"/>
</dbReference>
<dbReference type="Pfam" id="PF00877">
    <property type="entry name" value="NLPC_P60"/>
    <property type="match status" value="1"/>
</dbReference>
<dbReference type="InterPro" id="IPR051202">
    <property type="entry name" value="Peptidase_C40"/>
</dbReference>
<keyword evidence="4" id="KW-0378">Hydrolase</keyword>
<evidence type="ECO:0000256" key="2">
    <source>
        <dbReference type="ARBA" id="ARBA00022670"/>
    </source>
</evidence>
<accession>A0A1D9P646</accession>
<dbReference type="PROSITE" id="PS51935">
    <property type="entry name" value="NLPC_P60"/>
    <property type="match status" value="1"/>
</dbReference>
<organism evidence="9 10">
    <name type="scientific">Butyrivibrio hungatei</name>
    <dbReference type="NCBI Taxonomy" id="185008"/>
    <lineage>
        <taxon>Bacteria</taxon>
        <taxon>Bacillati</taxon>
        <taxon>Bacillota</taxon>
        <taxon>Clostridia</taxon>
        <taxon>Lachnospirales</taxon>
        <taxon>Lachnospiraceae</taxon>
        <taxon>Butyrivibrio</taxon>
    </lineage>
</organism>
<dbReference type="SUPFAM" id="SSF54001">
    <property type="entry name" value="Cysteine proteinases"/>
    <property type="match status" value="1"/>
</dbReference>
<evidence type="ECO:0000256" key="3">
    <source>
        <dbReference type="ARBA" id="ARBA00022729"/>
    </source>
</evidence>
<dbReference type="Gene3D" id="6.10.250.3150">
    <property type="match status" value="1"/>
</dbReference>
<feature type="domain" description="NlpC/P60" evidence="8">
    <location>
        <begin position="322"/>
        <end position="436"/>
    </location>
</feature>
<feature type="signal peptide" evidence="7">
    <location>
        <begin position="1"/>
        <end position="26"/>
    </location>
</feature>
<keyword evidence="3 7" id="KW-0732">Signal</keyword>
<dbReference type="RefSeq" id="WP_071177217.1">
    <property type="nucleotide sequence ID" value="NZ_CP017831.1"/>
</dbReference>
<dbReference type="InterPro" id="IPR057309">
    <property type="entry name" value="PcsB_CC"/>
</dbReference>
<dbReference type="InterPro" id="IPR000064">
    <property type="entry name" value="NLP_P60_dom"/>
</dbReference>
<keyword evidence="10" id="KW-1185">Reference proteome</keyword>
<dbReference type="InterPro" id="IPR038765">
    <property type="entry name" value="Papain-like_cys_pep_sf"/>
</dbReference>
<sequence>MKKRSLFNMIAISLVMSLLVADPVWATTSTDLQEKQEKLENEQKELENKKKALENQKKDSQNKLNNANSQINDYSEAQGETKEAIDETNAEIVGLMTDIELIKEDIAAKQEQIEITQAEYDEAKKQEETLYEAMTQRIKFMYEKGNLSYVQILLTATSYADALNKVQYVEELYEYDRQKLSEYVAAKEAAEAYGKQLEEEKAELETSEMELEEEQAYMEEVLAEYKATYADYEVKIAKAKQDAAVYTAQVKSQQSSIASLQKQIEQKQKEVAETKKAKEDAYQAEQAANNDSDSDSGSSYSQSSSGSGGASGGSGYVAPTGSATGSNIANYACKFVGNPYVPGGTSLTDGADCSGFVMAVYKAYGISVPRTSWAQGSYGREVSYADAQPGDVIYYGGHVGIYIGGGQIVHASTQKTGIKYSPATYRSIISVRRYIN</sequence>
<dbReference type="PANTHER" id="PTHR47053">
    <property type="entry name" value="MUREIN DD-ENDOPEPTIDASE MEPH-RELATED"/>
    <property type="match status" value="1"/>
</dbReference>
<feature type="region of interest" description="Disordered" evidence="6">
    <location>
        <begin position="271"/>
        <end position="314"/>
    </location>
</feature>
<feature type="chain" id="PRO_5009444105" evidence="7">
    <location>
        <begin position="27"/>
        <end position="436"/>
    </location>
</feature>
<keyword evidence="2" id="KW-0645">Protease</keyword>
<keyword evidence="5" id="KW-0788">Thiol protease</keyword>
<feature type="compositionally biased region" description="Low complexity" evidence="6">
    <location>
        <begin position="295"/>
        <end position="305"/>
    </location>
</feature>
<dbReference type="GO" id="GO:0006508">
    <property type="term" value="P:proteolysis"/>
    <property type="evidence" value="ECO:0007669"/>
    <property type="project" value="UniProtKB-KW"/>
</dbReference>
<evidence type="ECO:0000313" key="9">
    <source>
        <dbReference type="EMBL" id="AOZ97635.1"/>
    </source>
</evidence>
<evidence type="ECO:0000256" key="1">
    <source>
        <dbReference type="ARBA" id="ARBA00007074"/>
    </source>
</evidence>
<feature type="compositionally biased region" description="Polar residues" evidence="6">
    <location>
        <begin position="62"/>
        <end position="75"/>
    </location>
</feature>
<evidence type="ECO:0000256" key="4">
    <source>
        <dbReference type="ARBA" id="ARBA00022801"/>
    </source>
</evidence>
<feature type="compositionally biased region" description="Basic and acidic residues" evidence="6">
    <location>
        <begin position="271"/>
        <end position="281"/>
    </location>
</feature>
<comment type="similarity">
    <text evidence="1">Belongs to the peptidase C40 family.</text>
</comment>
<gene>
    <name evidence="9" type="ORF">bhn_I2603</name>
</gene>
<protein>
    <submittedName>
        <fullName evidence="9">NLPC/P60 domain-containing protein</fullName>
    </submittedName>
</protein>
<evidence type="ECO:0000256" key="7">
    <source>
        <dbReference type="SAM" id="SignalP"/>
    </source>
</evidence>
<dbReference type="GO" id="GO:0008234">
    <property type="term" value="F:cysteine-type peptidase activity"/>
    <property type="evidence" value="ECO:0007669"/>
    <property type="project" value="UniProtKB-KW"/>
</dbReference>
<dbReference type="Pfam" id="PF24568">
    <property type="entry name" value="CC_PcsB"/>
    <property type="match status" value="1"/>
</dbReference>
<proteinExistence type="inferred from homology"/>
<evidence type="ECO:0000313" key="10">
    <source>
        <dbReference type="Proteomes" id="UP000179284"/>
    </source>
</evidence>
<dbReference type="KEGG" id="bhu:bhn_I2603"/>
<evidence type="ECO:0000256" key="5">
    <source>
        <dbReference type="ARBA" id="ARBA00022807"/>
    </source>
</evidence>
<feature type="region of interest" description="Disordered" evidence="6">
    <location>
        <begin position="54"/>
        <end position="83"/>
    </location>
</feature>
<dbReference type="PANTHER" id="PTHR47053:SF1">
    <property type="entry name" value="MUREIN DD-ENDOPEPTIDASE MEPH-RELATED"/>
    <property type="match status" value="1"/>
</dbReference>
<evidence type="ECO:0000259" key="8">
    <source>
        <dbReference type="PROSITE" id="PS51935"/>
    </source>
</evidence>
<name>A0A1D9P646_9FIRM</name>
<dbReference type="OrthoDB" id="9808890at2"/>
<dbReference type="EMBL" id="CP017831">
    <property type="protein sequence ID" value="AOZ97635.1"/>
    <property type="molecule type" value="Genomic_DNA"/>
</dbReference>
<evidence type="ECO:0000256" key="6">
    <source>
        <dbReference type="SAM" id="MobiDB-lite"/>
    </source>
</evidence>
<dbReference type="Proteomes" id="UP000179284">
    <property type="component" value="Chromosome I"/>
</dbReference>
<dbReference type="AlphaFoldDB" id="A0A1D9P646"/>
<reference evidence="10" key="1">
    <citation type="submission" date="2016-10" db="EMBL/GenBank/DDBJ databases">
        <title>The complete genome sequence of the rumen bacterium Butyrivibrio hungatei MB2003.</title>
        <authorList>
            <person name="Palevich N."/>
            <person name="Kelly W.J."/>
            <person name="Leahy S.C."/>
            <person name="Altermann E."/>
            <person name="Rakonjac J."/>
            <person name="Attwood G.T."/>
        </authorList>
    </citation>
    <scope>NUCLEOTIDE SEQUENCE [LARGE SCALE GENOMIC DNA]</scope>
    <source>
        <strain evidence="10">MB2003</strain>
    </source>
</reference>